<evidence type="ECO:0000256" key="1">
    <source>
        <dbReference type="ARBA" id="ARBA00004651"/>
    </source>
</evidence>
<reference evidence="9" key="1">
    <citation type="submission" date="2016-10" db="EMBL/GenBank/DDBJ databases">
        <authorList>
            <person name="Varghese N."/>
            <person name="Submissions S."/>
        </authorList>
    </citation>
    <scope>NUCLEOTIDE SEQUENCE [LARGE SCALE GENOMIC DNA]</scope>
    <source>
        <strain evidence="9">DSM 43161</strain>
    </source>
</reference>
<keyword evidence="9" id="KW-1185">Reference proteome</keyword>
<evidence type="ECO:0000313" key="8">
    <source>
        <dbReference type="EMBL" id="SFO03450.1"/>
    </source>
</evidence>
<feature type="transmembrane region" description="Helical" evidence="6">
    <location>
        <begin position="470"/>
        <end position="491"/>
    </location>
</feature>
<dbReference type="InterPro" id="IPR003838">
    <property type="entry name" value="ABC3_permease_C"/>
</dbReference>
<evidence type="ECO:0000256" key="2">
    <source>
        <dbReference type="ARBA" id="ARBA00022475"/>
    </source>
</evidence>
<feature type="transmembrane region" description="Helical" evidence="6">
    <location>
        <begin position="316"/>
        <end position="334"/>
    </location>
</feature>
<accession>A0A1I5DWK4</accession>
<evidence type="ECO:0000256" key="3">
    <source>
        <dbReference type="ARBA" id="ARBA00022692"/>
    </source>
</evidence>
<feature type="transmembrane region" description="Helical" evidence="6">
    <location>
        <begin position="396"/>
        <end position="425"/>
    </location>
</feature>
<proteinExistence type="predicted"/>
<dbReference type="EMBL" id="FOWE01000002">
    <property type="protein sequence ID" value="SFO03450.1"/>
    <property type="molecule type" value="Genomic_DNA"/>
</dbReference>
<keyword evidence="5 6" id="KW-0472">Membrane</keyword>
<dbReference type="RefSeq" id="WP_075012458.1">
    <property type="nucleotide sequence ID" value="NZ_FOWE01000002.1"/>
</dbReference>
<protein>
    <submittedName>
        <fullName evidence="8">Putative ABC transport system permease protein</fullName>
    </submittedName>
</protein>
<feature type="transmembrane region" description="Helical" evidence="6">
    <location>
        <begin position="852"/>
        <end position="873"/>
    </location>
</feature>
<dbReference type="GO" id="GO:0005886">
    <property type="term" value="C:plasma membrane"/>
    <property type="evidence" value="ECO:0007669"/>
    <property type="project" value="UniProtKB-SubCell"/>
</dbReference>
<gene>
    <name evidence="8" type="ORF">SAMN05660359_01093</name>
</gene>
<feature type="domain" description="ABC3 transporter permease C-terminal" evidence="7">
    <location>
        <begin position="768"/>
        <end position="877"/>
    </location>
</feature>
<dbReference type="Pfam" id="PF02687">
    <property type="entry name" value="FtsX"/>
    <property type="match status" value="1"/>
</dbReference>
<evidence type="ECO:0000259" key="7">
    <source>
        <dbReference type="Pfam" id="PF02687"/>
    </source>
</evidence>
<comment type="subcellular location">
    <subcellularLocation>
        <location evidence="1">Cell membrane</location>
        <topology evidence="1">Multi-pass membrane protein</topology>
    </subcellularLocation>
</comment>
<dbReference type="OrthoDB" id="5173081at2"/>
<feature type="transmembrane region" description="Helical" evidence="6">
    <location>
        <begin position="521"/>
        <end position="542"/>
    </location>
</feature>
<feature type="transmembrane region" description="Helical" evidence="6">
    <location>
        <begin position="758"/>
        <end position="780"/>
    </location>
</feature>
<keyword evidence="3 6" id="KW-0812">Transmembrane</keyword>
<feature type="transmembrane region" description="Helical" evidence="6">
    <location>
        <begin position="18"/>
        <end position="40"/>
    </location>
</feature>
<keyword evidence="4 6" id="KW-1133">Transmembrane helix</keyword>
<dbReference type="AlphaFoldDB" id="A0A1I5DWK4"/>
<evidence type="ECO:0000256" key="5">
    <source>
        <dbReference type="ARBA" id="ARBA00023136"/>
    </source>
</evidence>
<dbReference type="Proteomes" id="UP000183642">
    <property type="component" value="Unassembled WGS sequence"/>
</dbReference>
<evidence type="ECO:0000256" key="6">
    <source>
        <dbReference type="SAM" id="Phobius"/>
    </source>
</evidence>
<feature type="transmembrane region" description="Helical" evidence="6">
    <location>
        <begin position="437"/>
        <end position="458"/>
    </location>
</feature>
<evidence type="ECO:0000313" key="9">
    <source>
        <dbReference type="Proteomes" id="UP000183642"/>
    </source>
</evidence>
<keyword evidence="2" id="KW-1003">Cell membrane</keyword>
<evidence type="ECO:0000256" key="4">
    <source>
        <dbReference type="ARBA" id="ARBA00022989"/>
    </source>
</evidence>
<name>A0A1I5DWK4_9ACTN</name>
<feature type="transmembrane region" description="Helical" evidence="6">
    <location>
        <begin position="361"/>
        <end position="384"/>
    </location>
</feature>
<sequence>MTTGSGARPILRRLRIGLFPVVGQAVGLAVLVAVLAASLVSVPLMTGSAEEGAWVRERARYAESAISATFRSSSLPGGGEQTPGRVLDAADLDDAVVEAATALGLPRPVSFVRLRDPLFTATPSGPARIVLASRTGAEENLDVVAGDVGVLANSRLVDLLGVAPGTTVVGDADSGVSAELAVTGVYADPDVPLAPYWGGLENLFIPPPDPGTDDPEYPTVAVFTSRDQVLATADAVGEDVELEWYLPLPPGIDVDEARRTADRLDRLLVDLGAPRTEAVRVTGLSGFDRPLPQGELRDALERVDETVALLEPPVRAVGIGAGAAGLVLVGAWAGQRARRREDELRSLLARGHPPHRAAGQALLEAVLPTAAGIAAGGVVGWLLVRALGPSPELSATAVPAAVAVLAAAGVAALLTVAAVTAVLVVRLDSPGRRSGVLPGRIPWLAVTAAVTVVTAVPVVTGEADGGGIDLLQLVLPLLATAVVAGVVTAALPRVGSRVAARLHRLAPAPSLALSRVFTGRAAARLVVMTTALALGLIVYSGALADSVDRTIAAKRAVSTGGDVVVPVLRRIAEAGPPPSGTTIVGRGGRATLTTEDLPADVLAVRPAEVLEIARWDPALADRPFGDVMAALGDHRGDGVPVVVAGGVPYELGTELTLEFGLVYSMQVEVVAQVDAFPGQPDRTPMVVADWDGFGAALSGSGRDPDLVLDREVWARGEAGPLLEQLTAAGYAYDPDQVRTGEDFAARPELSAQSWSFGYLRAIALAAGLLGLTGIAMHALAQQRRRTVAALLLSRMGMGRRSLDAATALETGLLTGLGALVAVGVAVPASALLLPLLDPLPALLPTPLFTVPWSSVAAVLAGVLLVTAATAVLVGRSARADDPGTVMRGAP</sequence>
<organism evidence="8 9">
    <name type="scientific">Geodermatophilus obscurus</name>
    <dbReference type="NCBI Taxonomy" id="1861"/>
    <lineage>
        <taxon>Bacteria</taxon>
        <taxon>Bacillati</taxon>
        <taxon>Actinomycetota</taxon>
        <taxon>Actinomycetes</taxon>
        <taxon>Geodermatophilales</taxon>
        <taxon>Geodermatophilaceae</taxon>
        <taxon>Geodermatophilus</taxon>
    </lineage>
</organism>
<feature type="transmembrane region" description="Helical" evidence="6">
    <location>
        <begin position="801"/>
        <end position="832"/>
    </location>
</feature>